<evidence type="ECO:0000313" key="4">
    <source>
        <dbReference type="Proteomes" id="UP000198406"/>
    </source>
</evidence>
<feature type="signal peptide" evidence="2">
    <location>
        <begin position="1"/>
        <end position="19"/>
    </location>
</feature>
<feature type="compositionally biased region" description="Basic residues" evidence="1">
    <location>
        <begin position="252"/>
        <end position="263"/>
    </location>
</feature>
<proteinExistence type="predicted"/>
<evidence type="ECO:0000256" key="2">
    <source>
        <dbReference type="SAM" id="SignalP"/>
    </source>
</evidence>
<sequence length="263" mass="27987">MKFSLSIISTCLLASRTLADQEIGLCCLCDSCGPPVSGRATLAIDSQGTTCQQLVIDMADPTNIQQGNQLCRQLQGQWYDHCCNPNHTPSIIAQNPTVSEGASYPSGPYSSCNLCENGQYPSLDQTLVAVLDFPNVNTCKELYWWAKQGNFEDRMCRPMQNYFAEPCGCGSSSSGNQGGTSSGTPYTGGTSSGTPYTGGTSSGSNYNTGGGAPDQSVGSTNQGSTSTSPDKKIAPDESKEDKLYSETDRGTIRRTKRRLKGSE</sequence>
<evidence type="ECO:0008006" key="5">
    <source>
        <dbReference type="Google" id="ProtNLM"/>
    </source>
</evidence>
<protein>
    <recommendedName>
        <fullName evidence="5">Niemann-Pick C1 N-terminal domain-containing protein</fullName>
    </recommendedName>
</protein>
<dbReference type="OrthoDB" id="55920at2759"/>
<keyword evidence="4" id="KW-1185">Reference proteome</keyword>
<feature type="chain" id="PRO_5012283589" description="Niemann-Pick C1 N-terminal domain-containing protein" evidence="2">
    <location>
        <begin position="20"/>
        <end position="263"/>
    </location>
</feature>
<gene>
    <name evidence="3" type="ORF">FisN_1Lh003</name>
</gene>
<accession>A0A1Z5JCY1</accession>
<evidence type="ECO:0000313" key="3">
    <source>
        <dbReference type="EMBL" id="GAX11628.1"/>
    </source>
</evidence>
<evidence type="ECO:0000256" key="1">
    <source>
        <dbReference type="SAM" id="MobiDB-lite"/>
    </source>
</evidence>
<feature type="compositionally biased region" description="Basic and acidic residues" evidence="1">
    <location>
        <begin position="229"/>
        <end position="251"/>
    </location>
</feature>
<organism evidence="3 4">
    <name type="scientific">Fistulifera solaris</name>
    <name type="common">Oleaginous diatom</name>
    <dbReference type="NCBI Taxonomy" id="1519565"/>
    <lineage>
        <taxon>Eukaryota</taxon>
        <taxon>Sar</taxon>
        <taxon>Stramenopiles</taxon>
        <taxon>Ochrophyta</taxon>
        <taxon>Bacillariophyta</taxon>
        <taxon>Bacillariophyceae</taxon>
        <taxon>Bacillariophycidae</taxon>
        <taxon>Naviculales</taxon>
        <taxon>Naviculaceae</taxon>
        <taxon>Fistulifera</taxon>
    </lineage>
</organism>
<feature type="compositionally biased region" description="Low complexity" evidence="1">
    <location>
        <begin position="182"/>
        <end position="207"/>
    </location>
</feature>
<dbReference type="Proteomes" id="UP000198406">
    <property type="component" value="Unassembled WGS sequence"/>
</dbReference>
<feature type="region of interest" description="Disordered" evidence="1">
    <location>
        <begin position="174"/>
        <end position="263"/>
    </location>
</feature>
<dbReference type="EMBL" id="BDSP01000042">
    <property type="protein sequence ID" value="GAX11628.1"/>
    <property type="molecule type" value="Genomic_DNA"/>
</dbReference>
<reference evidence="3 4" key="1">
    <citation type="journal article" date="2015" name="Plant Cell">
        <title>Oil accumulation by the oleaginous diatom Fistulifera solaris as revealed by the genome and transcriptome.</title>
        <authorList>
            <person name="Tanaka T."/>
            <person name="Maeda Y."/>
            <person name="Veluchamy A."/>
            <person name="Tanaka M."/>
            <person name="Abida H."/>
            <person name="Marechal E."/>
            <person name="Bowler C."/>
            <person name="Muto M."/>
            <person name="Sunaga Y."/>
            <person name="Tanaka M."/>
            <person name="Yoshino T."/>
            <person name="Taniguchi T."/>
            <person name="Fukuda Y."/>
            <person name="Nemoto M."/>
            <person name="Matsumoto M."/>
            <person name="Wong P.S."/>
            <person name="Aburatani S."/>
            <person name="Fujibuchi W."/>
        </authorList>
    </citation>
    <scope>NUCLEOTIDE SEQUENCE [LARGE SCALE GENOMIC DNA]</scope>
    <source>
        <strain evidence="3 4">JPCC DA0580</strain>
    </source>
</reference>
<feature type="compositionally biased region" description="Polar residues" evidence="1">
    <location>
        <begin position="216"/>
        <end position="228"/>
    </location>
</feature>
<comment type="caution">
    <text evidence="3">The sequence shown here is derived from an EMBL/GenBank/DDBJ whole genome shotgun (WGS) entry which is preliminary data.</text>
</comment>
<dbReference type="InParanoid" id="A0A1Z5JCY1"/>
<name>A0A1Z5JCY1_FISSO</name>
<keyword evidence="2" id="KW-0732">Signal</keyword>
<dbReference type="AlphaFoldDB" id="A0A1Z5JCY1"/>